<reference evidence="1 2" key="1">
    <citation type="journal article" date="2015" name="Nature">
        <title>rRNA introns, odd ribosomes, and small enigmatic genomes across a large radiation of phyla.</title>
        <authorList>
            <person name="Brown C.T."/>
            <person name="Hug L.A."/>
            <person name="Thomas B.C."/>
            <person name="Sharon I."/>
            <person name="Castelle C.J."/>
            <person name="Singh A."/>
            <person name="Wilkins M.J."/>
            <person name="Williams K.H."/>
            <person name="Banfield J.F."/>
        </authorList>
    </citation>
    <scope>NUCLEOTIDE SEQUENCE [LARGE SCALE GENOMIC DNA]</scope>
</reference>
<comment type="caution">
    <text evidence="1">The sequence shown here is derived from an EMBL/GenBank/DDBJ whole genome shotgun (WGS) entry which is preliminary data.</text>
</comment>
<accession>A0A0G1PY87</accession>
<evidence type="ECO:0000313" key="2">
    <source>
        <dbReference type="Proteomes" id="UP000034856"/>
    </source>
</evidence>
<sequence>MPYSIALHKLAGILRTDKRTVAAICERM</sequence>
<dbReference type="EMBL" id="LCMM01000013">
    <property type="protein sequence ID" value="KKU37796.1"/>
    <property type="molecule type" value="Genomic_DNA"/>
</dbReference>
<evidence type="ECO:0000313" key="1">
    <source>
        <dbReference type="EMBL" id="KKU37796.1"/>
    </source>
</evidence>
<organism evidence="1 2">
    <name type="scientific">Candidatus Azambacteria bacterium GW2011_GWF2_46_32</name>
    <dbReference type="NCBI Taxonomy" id="1618628"/>
    <lineage>
        <taxon>Bacteria</taxon>
        <taxon>Candidatus Azamiibacteriota</taxon>
    </lineage>
</organism>
<protein>
    <submittedName>
        <fullName evidence="1">Uncharacterized protein</fullName>
    </submittedName>
</protein>
<dbReference type="AlphaFoldDB" id="A0A0G1PY87"/>
<dbReference type="Proteomes" id="UP000034856">
    <property type="component" value="Unassembled WGS sequence"/>
</dbReference>
<gene>
    <name evidence="1" type="ORF">UX51_C0013G0001</name>
</gene>
<feature type="non-terminal residue" evidence="1">
    <location>
        <position position="28"/>
    </location>
</feature>
<name>A0A0G1PY87_9BACT</name>
<proteinExistence type="predicted"/>